<dbReference type="CDD" id="cd00609">
    <property type="entry name" value="AAT_like"/>
    <property type="match status" value="1"/>
</dbReference>
<dbReference type="InterPro" id="IPR050881">
    <property type="entry name" value="LL-DAP_aminotransferase"/>
</dbReference>
<evidence type="ECO:0000313" key="5">
    <source>
        <dbReference type="EMBL" id="MEC5423572.1"/>
    </source>
</evidence>
<dbReference type="Proteomes" id="UP001335737">
    <property type="component" value="Unassembled WGS sequence"/>
</dbReference>
<keyword evidence="3" id="KW-0808">Transferase</keyword>
<evidence type="ECO:0000313" key="6">
    <source>
        <dbReference type="Proteomes" id="UP001335737"/>
    </source>
</evidence>
<dbReference type="EMBL" id="JARZFX010000003">
    <property type="protein sequence ID" value="MEC5423572.1"/>
    <property type="molecule type" value="Genomic_DNA"/>
</dbReference>
<organism evidence="5 6">
    <name type="scientific">Virgibacillus tibetensis</name>
    <dbReference type="NCBI Taxonomy" id="3042313"/>
    <lineage>
        <taxon>Bacteria</taxon>
        <taxon>Bacillati</taxon>
        <taxon>Bacillota</taxon>
        <taxon>Bacilli</taxon>
        <taxon>Bacillales</taxon>
        <taxon>Bacillaceae</taxon>
        <taxon>Virgibacillus</taxon>
    </lineage>
</organism>
<dbReference type="NCBIfam" id="NF005977">
    <property type="entry name" value="PRK08068.1"/>
    <property type="match status" value="1"/>
</dbReference>
<proteinExistence type="predicted"/>
<dbReference type="SUPFAM" id="SSF53383">
    <property type="entry name" value="PLP-dependent transferases"/>
    <property type="match status" value="1"/>
</dbReference>
<evidence type="ECO:0000259" key="4">
    <source>
        <dbReference type="Pfam" id="PF00155"/>
    </source>
</evidence>
<feature type="domain" description="Aminotransferase class I/classII large" evidence="4">
    <location>
        <begin position="34"/>
        <end position="384"/>
    </location>
</feature>
<dbReference type="Gene3D" id="3.90.1150.10">
    <property type="entry name" value="Aspartate Aminotransferase, domain 1"/>
    <property type="match status" value="1"/>
</dbReference>
<dbReference type="InterPro" id="IPR015422">
    <property type="entry name" value="PyrdxlP-dep_Trfase_small"/>
</dbReference>
<reference evidence="5 6" key="1">
    <citation type="journal article" date="2024" name="Int. J. Syst. Evol. Microbiol.">
        <title>Virgibacillus tibetensis sp. nov., isolated from salt lake on the Tibetan Plateau of China.</title>
        <authorList>
            <person name="Phurbu D."/>
            <person name="Liu Z.-X."/>
            <person name="Wang R."/>
            <person name="Zheng Y.-Y."/>
            <person name="Liu H.-C."/>
            <person name="Zhou Y.-G."/>
            <person name="Yu Y.-J."/>
            <person name="Li A.-H."/>
        </authorList>
    </citation>
    <scope>NUCLEOTIDE SEQUENCE [LARGE SCALE GENOMIC DNA]</scope>
    <source>
        <strain evidence="5 6">C22-A2</strain>
    </source>
</reference>
<gene>
    <name evidence="5" type="ORF">QGM71_08715</name>
</gene>
<evidence type="ECO:0000256" key="2">
    <source>
        <dbReference type="ARBA" id="ARBA00022576"/>
    </source>
</evidence>
<evidence type="ECO:0000256" key="1">
    <source>
        <dbReference type="ARBA" id="ARBA00001933"/>
    </source>
</evidence>
<dbReference type="PANTHER" id="PTHR42832">
    <property type="entry name" value="AMINO ACID AMINOTRANSFERASE"/>
    <property type="match status" value="1"/>
</dbReference>
<dbReference type="PANTHER" id="PTHR42832:SF3">
    <property type="entry name" value="L-GLUTAMINE--4-(METHYLSULFANYL)-2-OXOBUTANOATE AMINOTRANSFERASE"/>
    <property type="match status" value="1"/>
</dbReference>
<comment type="caution">
    <text evidence="5">The sequence shown here is derived from an EMBL/GenBank/DDBJ whole genome shotgun (WGS) entry which is preliminary data.</text>
</comment>
<dbReference type="GO" id="GO:0008483">
    <property type="term" value="F:transaminase activity"/>
    <property type="evidence" value="ECO:0007669"/>
    <property type="project" value="UniProtKB-KW"/>
</dbReference>
<dbReference type="InterPro" id="IPR015421">
    <property type="entry name" value="PyrdxlP-dep_Trfase_major"/>
</dbReference>
<sequence>MQRFEFSDTLKRLPQQFFANLVNKVQRLSSEGHDVINLGQGNPDLPTPEHIVEELQVAASNPAYHKYSPFTGHTFLKKAISSYYKRQYEVDIDPETEVAILFGAKTGLVELSQCLLNPGDLALLPDPGYPDYMSGIALANARTAMMPLLEENDFLPDYNKIDKEDLDQAKLLFLNYPNNPTAATANQAFFDETIALAKKHAICVVHDFAYGAIGFDGDKPQSFLQSEGAKDIGIEMYTLSKTYNMAGWRVGFAVGNRSVIESLNLIQDHLYVSLFGAIQQAAEKALLGDQSAVEQLVNTYEKRRNVLVEKLHEIGWKVPKPKGTFFAWLPVPEGYTSISFADLLLEKAHVVVAPGSGFGESGEGFVRVGLLASEERLAEAAERIGKLGIFKK</sequence>
<dbReference type="Gene3D" id="3.40.640.10">
    <property type="entry name" value="Type I PLP-dependent aspartate aminotransferase-like (Major domain)"/>
    <property type="match status" value="1"/>
</dbReference>
<evidence type="ECO:0000256" key="3">
    <source>
        <dbReference type="ARBA" id="ARBA00022679"/>
    </source>
</evidence>
<keyword evidence="2 5" id="KW-0032">Aminotransferase</keyword>
<dbReference type="InterPro" id="IPR015424">
    <property type="entry name" value="PyrdxlP-dep_Trfase"/>
</dbReference>
<dbReference type="Pfam" id="PF00155">
    <property type="entry name" value="Aminotran_1_2"/>
    <property type="match status" value="1"/>
</dbReference>
<name>A0ABU6KGG0_9BACI</name>
<comment type="cofactor">
    <cofactor evidence="1">
        <name>pyridoxal 5'-phosphate</name>
        <dbReference type="ChEBI" id="CHEBI:597326"/>
    </cofactor>
</comment>
<accession>A0ABU6KGG0</accession>
<dbReference type="InterPro" id="IPR004839">
    <property type="entry name" value="Aminotransferase_I/II_large"/>
</dbReference>
<dbReference type="RefSeq" id="WP_327607141.1">
    <property type="nucleotide sequence ID" value="NZ_JARZFX010000003.1"/>
</dbReference>
<protein>
    <submittedName>
        <fullName evidence="5">Pyridoxal phosphate-dependent aminotransferase</fullName>
    </submittedName>
</protein>
<keyword evidence="6" id="KW-1185">Reference proteome</keyword>